<feature type="chain" id="PRO_5004566201" description="PA14 domain-containing protein" evidence="2">
    <location>
        <begin position="20"/>
        <end position="448"/>
    </location>
</feature>
<protein>
    <recommendedName>
        <fullName evidence="5">PA14 domain-containing protein</fullName>
    </recommendedName>
</protein>
<evidence type="ECO:0000256" key="2">
    <source>
        <dbReference type="SAM" id="SignalP"/>
    </source>
</evidence>
<organism evidence="3 4">
    <name type="scientific">Colletotrichum gloeosporioides (strain Cg-14)</name>
    <name type="common">Anthracnose fungus</name>
    <name type="synonym">Glomerella cingulata</name>
    <dbReference type="NCBI Taxonomy" id="1237896"/>
    <lineage>
        <taxon>Eukaryota</taxon>
        <taxon>Fungi</taxon>
        <taxon>Dikarya</taxon>
        <taxon>Ascomycota</taxon>
        <taxon>Pezizomycotina</taxon>
        <taxon>Sordariomycetes</taxon>
        <taxon>Hypocreomycetidae</taxon>
        <taxon>Glomerellales</taxon>
        <taxon>Glomerellaceae</taxon>
        <taxon>Colletotrichum</taxon>
        <taxon>Colletotrichum gloeosporioides species complex</taxon>
    </lineage>
</organism>
<dbReference type="EMBL" id="AMYD01002080">
    <property type="protein sequence ID" value="EQB50342.1"/>
    <property type="molecule type" value="Genomic_DNA"/>
</dbReference>
<proteinExistence type="predicted"/>
<accession>T0K3T4</accession>
<sequence length="448" mass="46443">MKTFTVIVALLGTPSLVSAAICNNNCGRAVAGTARQSPPFAARQSLCEAFVSTTVTVTPGSVTVTANPVARRNVHAPRQAAPVITGAVPAYASACADASAYWSACHCFSGVLPTTVTVTAATPIVTVTRSAQSSSAVISSSVVESSSVAESSSSFVTITQVSSSTRTSTITSASSVESSVETSSTEVSSTEASTAETTSTEASPTSTDTSSSTGFSTIETTSSSSATPVESSSSTTPSADSTTVSIGSTCTPTPILPSPTSLISDGDDVFSSALLPFPIGVFGSYETTVYASSNGFLSLYAGSTAYNNQPLPSAFSGLPDVSILPFWDDLYVQSPSQVVQYQIFGSNTGSRNVTFEWVTEHYAEPSQFYHFTVTFEEAQPGIVTYRYYTTYDKGESATVGVQNLRDGNNFSVQVGYNSLGSVPDRTFLRLDTTGAGTFTTGAFETTEC</sequence>
<comment type="caution">
    <text evidence="3">The sequence shown here is derived from an EMBL/GenBank/DDBJ whole genome shotgun (WGS) entry which is preliminary data.</text>
</comment>
<evidence type="ECO:0000313" key="4">
    <source>
        <dbReference type="Proteomes" id="UP000015530"/>
    </source>
</evidence>
<evidence type="ECO:0008006" key="5">
    <source>
        <dbReference type="Google" id="ProtNLM"/>
    </source>
</evidence>
<dbReference type="OrthoDB" id="3563678at2759"/>
<reference evidence="4" key="1">
    <citation type="journal article" date="2013" name="Mol. Plant Microbe Interact.">
        <title>Global aspects of pacC regulation of pathogenicity genes in Colletotrichum gloeosporioides as revealed by transcriptome analysis.</title>
        <authorList>
            <person name="Alkan N."/>
            <person name="Meng X."/>
            <person name="Friedlander G."/>
            <person name="Reuveni E."/>
            <person name="Sukno S."/>
            <person name="Sherman A."/>
            <person name="Thon M."/>
            <person name="Fluhr R."/>
            <person name="Prusky D."/>
        </authorList>
    </citation>
    <scope>NUCLEOTIDE SEQUENCE [LARGE SCALE GENOMIC DNA]</scope>
    <source>
        <strain evidence="4">Cg-14</strain>
    </source>
</reference>
<feature type="signal peptide" evidence="2">
    <location>
        <begin position="1"/>
        <end position="19"/>
    </location>
</feature>
<dbReference type="HOGENOM" id="CLU_611115_0_0_1"/>
<dbReference type="Proteomes" id="UP000015530">
    <property type="component" value="Unassembled WGS sequence"/>
</dbReference>
<gene>
    <name evidence="3" type="ORF">CGLO_10211</name>
</gene>
<dbReference type="OMA" id="YKTSRHG"/>
<dbReference type="AlphaFoldDB" id="T0K3T4"/>
<keyword evidence="2" id="KW-0732">Signal</keyword>
<evidence type="ECO:0000313" key="3">
    <source>
        <dbReference type="EMBL" id="EQB50342.1"/>
    </source>
</evidence>
<evidence type="ECO:0000256" key="1">
    <source>
        <dbReference type="SAM" id="MobiDB-lite"/>
    </source>
</evidence>
<dbReference type="STRING" id="1237896.T0K3T4"/>
<name>T0K3T4_COLGC</name>
<feature type="region of interest" description="Disordered" evidence="1">
    <location>
        <begin position="166"/>
        <end position="252"/>
    </location>
</feature>